<proteinExistence type="predicted"/>
<sequence length="304" mass="31590">MNSRDPLTPEERELARLLGGRLDKAPPPAVDAAVLAAARASVQSAAAGQDTGPMGADDAPAQAQRRQHRRARWPTVAGIAASVVFAVGLAWQMQPQREPPPAPSLQEMATPAPRPEADPPAPRPVADTAPATPGSAATQRAQPEPAPRPPVQGQALEAPAQATAPAQVDAAPVPQAFRARAAESARVAPSRPAPPAAPAPAAAVMAAPAPAAEAFAKPARTPQDTAAQDTAEEAAATASAPLSAAAVQQEVEADARLTRRQWLQKIRHRRDAGDVDLARASLERYLAQYPETRLPRDLQPLLAD</sequence>
<feature type="region of interest" description="Disordered" evidence="1">
    <location>
        <begin position="39"/>
        <end position="71"/>
    </location>
</feature>
<evidence type="ECO:0000256" key="1">
    <source>
        <dbReference type="SAM" id="MobiDB-lite"/>
    </source>
</evidence>
<dbReference type="AlphaFoldDB" id="A0A8X8FQ67"/>
<comment type="caution">
    <text evidence="3">The sequence shown here is derived from an EMBL/GenBank/DDBJ whole genome shotgun (WGS) entry which is preliminary data.</text>
</comment>
<feature type="compositionally biased region" description="Low complexity" evidence="1">
    <location>
        <begin position="124"/>
        <end position="143"/>
    </location>
</feature>
<evidence type="ECO:0000313" key="3">
    <source>
        <dbReference type="EMBL" id="MBD7953192.1"/>
    </source>
</evidence>
<keyword evidence="4" id="KW-1185">Reference proteome</keyword>
<evidence type="ECO:0000256" key="2">
    <source>
        <dbReference type="SAM" id="Phobius"/>
    </source>
</evidence>
<organism evidence="3 4">
    <name type="scientific">Stenotrophomonas lacuserhaii</name>
    <dbReference type="NCBI Taxonomy" id="2760084"/>
    <lineage>
        <taxon>Bacteria</taxon>
        <taxon>Pseudomonadati</taxon>
        <taxon>Pseudomonadota</taxon>
        <taxon>Gammaproteobacteria</taxon>
        <taxon>Lysobacterales</taxon>
        <taxon>Lysobacteraceae</taxon>
        <taxon>Stenotrophomonas</taxon>
    </lineage>
</organism>
<name>A0A8X8FQ67_9GAMM</name>
<evidence type="ECO:0000313" key="4">
    <source>
        <dbReference type="Proteomes" id="UP000636938"/>
    </source>
</evidence>
<accession>A0A8X8FQ67</accession>
<dbReference type="Proteomes" id="UP000636938">
    <property type="component" value="Unassembled WGS sequence"/>
</dbReference>
<feature type="region of interest" description="Disordered" evidence="1">
    <location>
        <begin position="95"/>
        <end position="241"/>
    </location>
</feature>
<keyword evidence="2" id="KW-0812">Transmembrane</keyword>
<feature type="transmembrane region" description="Helical" evidence="2">
    <location>
        <begin position="73"/>
        <end position="91"/>
    </location>
</feature>
<protein>
    <submittedName>
        <fullName evidence="3">Uncharacterized protein</fullName>
    </submittedName>
</protein>
<feature type="compositionally biased region" description="Low complexity" evidence="1">
    <location>
        <begin position="199"/>
        <end position="241"/>
    </location>
</feature>
<keyword evidence="2" id="KW-1133">Transmembrane helix</keyword>
<reference evidence="3 4" key="1">
    <citation type="submission" date="2020-08" db="EMBL/GenBank/DDBJ databases">
        <title>A Genomic Blueprint of the Chicken Gut Microbiome.</title>
        <authorList>
            <person name="Gilroy R."/>
            <person name="Ravi A."/>
            <person name="Getino M."/>
            <person name="Pursley I."/>
            <person name="Horton D.L."/>
            <person name="Alikhan N.-F."/>
            <person name="Baker D."/>
            <person name="Gharbi K."/>
            <person name="Hall N."/>
            <person name="Watson M."/>
            <person name="Adriaenssens E.M."/>
            <person name="Foster-Nyarko E."/>
            <person name="Jarju S."/>
            <person name="Secka A."/>
            <person name="Antonio M."/>
            <person name="Oren A."/>
            <person name="Chaudhuri R."/>
            <person name="La Ragione R.M."/>
            <person name="Hildebrand F."/>
            <person name="Pallen M.J."/>
        </authorList>
    </citation>
    <scope>NUCLEOTIDE SEQUENCE [LARGE SCALE GENOMIC DNA]</scope>
    <source>
        <strain evidence="3 4">Sa5BUN4</strain>
    </source>
</reference>
<dbReference type="EMBL" id="JACSQS010000002">
    <property type="protein sequence ID" value="MBD7953192.1"/>
    <property type="molecule type" value="Genomic_DNA"/>
</dbReference>
<feature type="compositionally biased region" description="Low complexity" evidence="1">
    <location>
        <begin position="151"/>
        <end position="190"/>
    </location>
</feature>
<feature type="compositionally biased region" description="Pro residues" evidence="1">
    <location>
        <begin position="112"/>
        <end position="123"/>
    </location>
</feature>
<gene>
    <name evidence="3" type="ORF">H9654_03140</name>
</gene>
<keyword evidence="2" id="KW-0472">Membrane</keyword>
<dbReference type="RefSeq" id="WP_191768977.1">
    <property type="nucleotide sequence ID" value="NZ_JACSQS010000002.1"/>
</dbReference>